<evidence type="ECO:0000259" key="10">
    <source>
        <dbReference type="Pfam" id="PF20452"/>
    </source>
</evidence>
<dbReference type="Proteomes" id="UP000265520">
    <property type="component" value="Unassembled WGS sequence"/>
</dbReference>
<evidence type="ECO:0000259" key="8">
    <source>
        <dbReference type="Pfam" id="PF07887"/>
    </source>
</evidence>
<keyword evidence="7" id="KW-0539">Nucleus</keyword>
<sequence>GEQGAAIHIVLVDANSGQVVTSGPESCAKLDVFVLEGDFNNEDDENWGEEEFESHIVKEREGKRPLLSGDLQVILKEGVGTLGEISFTDNSSWIRSRKFRLGLKVASGFGEGMRIREAKSEAFTVKDHRGELYKKHYPPALHDEVWRLEKIGKDGSFHKRLNKAGIYNVEDFLRLVIRDSQRLRNILGSGMSNKMWDILVEHAKTCVLSGKLYVYYPEDARNVGVVFNHIYELSGLIANDQYYSADSLSESQK</sequence>
<dbReference type="PANTHER" id="PTHR31713">
    <property type="entry name" value="OS02G0177800 PROTEIN"/>
    <property type="match status" value="1"/>
</dbReference>
<feature type="domain" description="Calmodulin binding protein C-terminal" evidence="10">
    <location>
        <begin position="211"/>
        <end position="253"/>
    </location>
</feature>
<dbReference type="Pfam" id="PF07887">
    <property type="entry name" value="Calmodulin_bind"/>
    <property type="match status" value="1"/>
</dbReference>
<accession>A0A392NCN8</accession>
<feature type="non-terminal residue" evidence="11">
    <location>
        <position position="1"/>
    </location>
</feature>
<evidence type="ECO:0000313" key="11">
    <source>
        <dbReference type="EMBL" id="MCH97271.1"/>
    </source>
</evidence>
<evidence type="ECO:0000256" key="5">
    <source>
        <dbReference type="ARBA" id="ARBA00023159"/>
    </source>
</evidence>
<dbReference type="AlphaFoldDB" id="A0A392NCN8"/>
<keyword evidence="5" id="KW-0010">Activator</keyword>
<evidence type="ECO:0000256" key="2">
    <source>
        <dbReference type="ARBA" id="ARBA00007214"/>
    </source>
</evidence>
<dbReference type="InterPro" id="IPR046830">
    <property type="entry name" value="Calmod_bind_M"/>
</dbReference>
<feature type="non-terminal residue" evidence="11">
    <location>
        <position position="253"/>
    </location>
</feature>
<dbReference type="GO" id="GO:0003700">
    <property type="term" value="F:DNA-binding transcription factor activity"/>
    <property type="evidence" value="ECO:0007669"/>
    <property type="project" value="TreeGrafter"/>
</dbReference>
<organism evidence="11 12">
    <name type="scientific">Trifolium medium</name>
    <dbReference type="NCBI Taxonomy" id="97028"/>
    <lineage>
        <taxon>Eukaryota</taxon>
        <taxon>Viridiplantae</taxon>
        <taxon>Streptophyta</taxon>
        <taxon>Embryophyta</taxon>
        <taxon>Tracheophyta</taxon>
        <taxon>Spermatophyta</taxon>
        <taxon>Magnoliopsida</taxon>
        <taxon>eudicotyledons</taxon>
        <taxon>Gunneridae</taxon>
        <taxon>Pentapetalae</taxon>
        <taxon>rosids</taxon>
        <taxon>fabids</taxon>
        <taxon>Fabales</taxon>
        <taxon>Fabaceae</taxon>
        <taxon>Papilionoideae</taxon>
        <taxon>50 kb inversion clade</taxon>
        <taxon>NPAAA clade</taxon>
        <taxon>Hologalegina</taxon>
        <taxon>IRL clade</taxon>
        <taxon>Trifolieae</taxon>
        <taxon>Trifolium</taxon>
    </lineage>
</organism>
<dbReference type="GO" id="GO:0005634">
    <property type="term" value="C:nucleus"/>
    <property type="evidence" value="ECO:0007669"/>
    <property type="project" value="UniProtKB-SubCell"/>
</dbReference>
<comment type="subcellular location">
    <subcellularLocation>
        <location evidence="1">Nucleus</location>
    </subcellularLocation>
</comment>
<dbReference type="GO" id="GO:0005516">
    <property type="term" value="F:calmodulin binding"/>
    <property type="evidence" value="ECO:0007669"/>
    <property type="project" value="InterPro"/>
</dbReference>
<evidence type="ECO:0000256" key="1">
    <source>
        <dbReference type="ARBA" id="ARBA00004123"/>
    </source>
</evidence>
<dbReference type="Pfam" id="PF20452">
    <property type="entry name" value="Calmod_bind_C"/>
    <property type="match status" value="1"/>
</dbReference>
<keyword evidence="4" id="KW-0238">DNA-binding</keyword>
<dbReference type="InterPro" id="IPR046831">
    <property type="entry name" value="Calmodulin_bind_N"/>
</dbReference>
<comment type="caution">
    <text evidence="11">The sequence shown here is derived from an EMBL/GenBank/DDBJ whole genome shotgun (WGS) entry which is preliminary data.</text>
</comment>
<evidence type="ECO:0000256" key="7">
    <source>
        <dbReference type="ARBA" id="ARBA00023242"/>
    </source>
</evidence>
<gene>
    <name evidence="11" type="ORF">A2U01_0018264</name>
</gene>
<dbReference type="InterPro" id="IPR046829">
    <property type="entry name" value="Calmod_bind_C"/>
</dbReference>
<evidence type="ECO:0000313" key="12">
    <source>
        <dbReference type="Proteomes" id="UP000265520"/>
    </source>
</evidence>
<name>A0A392NCN8_9FABA</name>
<dbReference type="GO" id="GO:0043565">
    <property type="term" value="F:sequence-specific DNA binding"/>
    <property type="evidence" value="ECO:0007669"/>
    <property type="project" value="TreeGrafter"/>
</dbReference>
<keyword evidence="3" id="KW-0805">Transcription regulation</keyword>
<keyword evidence="12" id="KW-1185">Reference proteome</keyword>
<keyword evidence="6" id="KW-0804">Transcription</keyword>
<evidence type="ECO:0000256" key="6">
    <source>
        <dbReference type="ARBA" id="ARBA00023163"/>
    </source>
</evidence>
<feature type="domain" description="Calmodulin binding protein central" evidence="9">
    <location>
        <begin position="140"/>
        <end position="206"/>
    </location>
</feature>
<reference evidence="11 12" key="1">
    <citation type="journal article" date="2018" name="Front. Plant Sci.">
        <title>Red Clover (Trifolium pratense) and Zigzag Clover (T. medium) - A Picture of Genomic Similarities and Differences.</title>
        <authorList>
            <person name="Dluhosova J."/>
            <person name="Istvanek J."/>
            <person name="Nedelnik J."/>
            <person name="Repkova J."/>
        </authorList>
    </citation>
    <scope>NUCLEOTIDE SEQUENCE [LARGE SCALE GENOMIC DNA]</scope>
    <source>
        <strain evidence="12">cv. 10/8</strain>
        <tissue evidence="11">Leaf</tissue>
    </source>
</reference>
<dbReference type="InterPro" id="IPR012416">
    <property type="entry name" value="CBP60"/>
</dbReference>
<evidence type="ECO:0000256" key="4">
    <source>
        <dbReference type="ARBA" id="ARBA00023125"/>
    </source>
</evidence>
<evidence type="ECO:0000256" key="3">
    <source>
        <dbReference type="ARBA" id="ARBA00023015"/>
    </source>
</evidence>
<dbReference type="PANTHER" id="PTHR31713:SF18">
    <property type="entry name" value="OS02G0177800 PROTEIN"/>
    <property type="match status" value="1"/>
</dbReference>
<dbReference type="EMBL" id="LXQA010034506">
    <property type="protein sequence ID" value="MCH97271.1"/>
    <property type="molecule type" value="Genomic_DNA"/>
</dbReference>
<proteinExistence type="inferred from homology"/>
<dbReference type="Pfam" id="PF20451">
    <property type="entry name" value="Calmod_bind_M"/>
    <property type="match status" value="1"/>
</dbReference>
<protein>
    <submittedName>
        <fullName evidence="11">Calmodulin-binding protein</fullName>
    </submittedName>
</protein>
<feature type="domain" description="Calmodulin binding protein-like N-terminal" evidence="8">
    <location>
        <begin position="2"/>
        <end position="128"/>
    </location>
</feature>
<evidence type="ECO:0000259" key="9">
    <source>
        <dbReference type="Pfam" id="PF20451"/>
    </source>
</evidence>
<dbReference type="GO" id="GO:0080142">
    <property type="term" value="P:regulation of salicylic acid biosynthetic process"/>
    <property type="evidence" value="ECO:0007669"/>
    <property type="project" value="TreeGrafter"/>
</dbReference>
<comment type="similarity">
    <text evidence="2">Belongs to the plant ACBP60 protein family.</text>
</comment>